<evidence type="ECO:0000313" key="2">
    <source>
        <dbReference type="Proteomes" id="UP000061348"/>
    </source>
</evidence>
<sequence>MAVEVQYFALEAGKRNEVQLPQVHPALFIVVGFFTQCGGQAQEEFMGGDSPWLGFAPYQLAQGESTAPAQQLIAPLVVQAAALIQHKKDLKLASRNNTSGGSWPAAWNSSTR</sequence>
<dbReference type="Proteomes" id="UP000061348">
    <property type="component" value="Unassembled WGS sequence"/>
</dbReference>
<accession>A0A109LLK1</accession>
<proteinExistence type="predicted"/>
<dbReference type="AlphaFoldDB" id="A0A109LLK1"/>
<protein>
    <submittedName>
        <fullName evidence="1">Uncharacterized protein</fullName>
    </submittedName>
</protein>
<name>A0A109LLK1_PSEFL</name>
<organism evidence="1 2">
    <name type="scientific">Pseudomonas fluorescens</name>
    <dbReference type="NCBI Taxonomy" id="294"/>
    <lineage>
        <taxon>Bacteria</taxon>
        <taxon>Pseudomonadati</taxon>
        <taxon>Pseudomonadota</taxon>
        <taxon>Gammaproteobacteria</taxon>
        <taxon>Pseudomonadales</taxon>
        <taxon>Pseudomonadaceae</taxon>
        <taxon>Pseudomonas</taxon>
    </lineage>
</organism>
<gene>
    <name evidence="1" type="ORF">PFLmoz3_00064</name>
</gene>
<dbReference type="EMBL" id="LCYA01000002">
    <property type="protein sequence ID" value="KWV90067.1"/>
    <property type="molecule type" value="Genomic_DNA"/>
</dbReference>
<reference evidence="1 2" key="1">
    <citation type="submission" date="2015-05" db="EMBL/GenBank/DDBJ databases">
        <title>A genomic and transcriptomic approach to investigate the blue pigment phenotype in Pseudomonas fluorescens.</title>
        <authorList>
            <person name="Andreani N.A."/>
            <person name="Cardazzo B."/>
        </authorList>
    </citation>
    <scope>NUCLEOTIDE SEQUENCE [LARGE SCALE GENOMIC DNA]</scope>
    <source>
        <strain evidence="1 2">Ps_22</strain>
    </source>
</reference>
<comment type="caution">
    <text evidence="1">The sequence shown here is derived from an EMBL/GenBank/DDBJ whole genome shotgun (WGS) entry which is preliminary data.</text>
</comment>
<evidence type="ECO:0000313" key="1">
    <source>
        <dbReference type="EMBL" id="KWV90067.1"/>
    </source>
</evidence>